<feature type="transmembrane region" description="Helical" evidence="9">
    <location>
        <begin position="421"/>
        <end position="444"/>
    </location>
</feature>
<dbReference type="FunFam" id="1.10.3080.10:FF:000013">
    <property type="entry name" value="Voltage-gated chloride channel (ClcA)"/>
    <property type="match status" value="1"/>
</dbReference>
<feature type="transmembrane region" description="Helical" evidence="9">
    <location>
        <begin position="624"/>
        <end position="646"/>
    </location>
</feature>
<evidence type="ECO:0000256" key="2">
    <source>
        <dbReference type="ARBA" id="ARBA00022448"/>
    </source>
</evidence>
<dbReference type="SUPFAM" id="SSF81340">
    <property type="entry name" value="Clc chloride channel"/>
    <property type="match status" value="1"/>
</dbReference>
<proteinExistence type="predicted"/>
<keyword evidence="4 9" id="KW-1133">Transmembrane helix</keyword>
<evidence type="ECO:0000256" key="7">
    <source>
        <dbReference type="ARBA" id="ARBA00023214"/>
    </source>
</evidence>
<organism evidence="10 11">
    <name type="scientific">Pholiota conissans</name>
    <dbReference type="NCBI Taxonomy" id="109636"/>
    <lineage>
        <taxon>Eukaryota</taxon>
        <taxon>Fungi</taxon>
        <taxon>Dikarya</taxon>
        <taxon>Basidiomycota</taxon>
        <taxon>Agaricomycotina</taxon>
        <taxon>Agaricomycetes</taxon>
        <taxon>Agaricomycetidae</taxon>
        <taxon>Agaricales</taxon>
        <taxon>Agaricineae</taxon>
        <taxon>Strophariaceae</taxon>
        <taxon>Pholiota</taxon>
    </lineage>
</organism>
<evidence type="ECO:0000256" key="5">
    <source>
        <dbReference type="ARBA" id="ARBA00023065"/>
    </source>
</evidence>
<dbReference type="PANTHER" id="PTHR45711:SF6">
    <property type="entry name" value="CHLORIDE CHANNEL PROTEIN"/>
    <property type="match status" value="1"/>
</dbReference>
<evidence type="ECO:0000313" key="11">
    <source>
        <dbReference type="Proteomes" id="UP000807469"/>
    </source>
</evidence>
<dbReference type="Gene3D" id="1.10.3080.10">
    <property type="entry name" value="Clc chloride channel"/>
    <property type="match status" value="1"/>
</dbReference>
<evidence type="ECO:0000256" key="3">
    <source>
        <dbReference type="ARBA" id="ARBA00022692"/>
    </source>
</evidence>
<feature type="transmembrane region" description="Helical" evidence="9">
    <location>
        <begin position="456"/>
        <end position="474"/>
    </location>
</feature>
<feature type="transmembrane region" description="Helical" evidence="9">
    <location>
        <begin position="285"/>
        <end position="306"/>
    </location>
</feature>
<dbReference type="GO" id="GO:0005769">
    <property type="term" value="C:early endosome"/>
    <property type="evidence" value="ECO:0007669"/>
    <property type="project" value="TreeGrafter"/>
</dbReference>
<dbReference type="AlphaFoldDB" id="A0A9P5YVA5"/>
<dbReference type="SUPFAM" id="SSF54631">
    <property type="entry name" value="CBS-domain pair"/>
    <property type="match status" value="1"/>
</dbReference>
<dbReference type="InterPro" id="IPR046342">
    <property type="entry name" value="CBS_dom_sf"/>
</dbReference>
<dbReference type="CDD" id="cd03684">
    <property type="entry name" value="ClC_3_like"/>
    <property type="match status" value="1"/>
</dbReference>
<keyword evidence="2" id="KW-0813">Transport</keyword>
<feature type="transmembrane region" description="Helical" evidence="9">
    <location>
        <begin position="600"/>
        <end position="618"/>
    </location>
</feature>
<feature type="transmembrane region" description="Helical" evidence="9">
    <location>
        <begin position="495"/>
        <end position="515"/>
    </location>
</feature>
<gene>
    <name evidence="10" type="ORF">BDN70DRAFT_883257</name>
</gene>
<reference evidence="10" key="1">
    <citation type="submission" date="2020-11" db="EMBL/GenBank/DDBJ databases">
        <authorList>
            <consortium name="DOE Joint Genome Institute"/>
            <person name="Ahrendt S."/>
            <person name="Riley R."/>
            <person name="Andreopoulos W."/>
            <person name="Labutti K."/>
            <person name="Pangilinan J."/>
            <person name="Ruiz-Duenas F.J."/>
            <person name="Barrasa J.M."/>
            <person name="Sanchez-Garcia M."/>
            <person name="Camarero S."/>
            <person name="Miyauchi S."/>
            <person name="Serrano A."/>
            <person name="Linde D."/>
            <person name="Babiker R."/>
            <person name="Drula E."/>
            <person name="Ayuso-Fernandez I."/>
            <person name="Pacheco R."/>
            <person name="Padilla G."/>
            <person name="Ferreira P."/>
            <person name="Barriuso J."/>
            <person name="Kellner H."/>
            <person name="Castanera R."/>
            <person name="Alfaro M."/>
            <person name="Ramirez L."/>
            <person name="Pisabarro A.G."/>
            <person name="Kuo A."/>
            <person name="Tritt A."/>
            <person name="Lipzen A."/>
            <person name="He G."/>
            <person name="Yan M."/>
            <person name="Ng V."/>
            <person name="Cullen D."/>
            <person name="Martin F."/>
            <person name="Rosso M.-N."/>
            <person name="Henrissat B."/>
            <person name="Hibbett D."/>
            <person name="Martinez A.T."/>
            <person name="Grigoriev I.V."/>
        </authorList>
    </citation>
    <scope>NUCLEOTIDE SEQUENCE</scope>
    <source>
        <strain evidence="10">CIRM-BRFM 674</strain>
    </source>
</reference>
<keyword evidence="11" id="KW-1185">Reference proteome</keyword>
<feature type="compositionally biased region" description="Basic and acidic residues" evidence="8">
    <location>
        <begin position="52"/>
        <end position="70"/>
    </location>
</feature>
<evidence type="ECO:0000256" key="4">
    <source>
        <dbReference type="ARBA" id="ARBA00022989"/>
    </source>
</evidence>
<name>A0A9P5YVA5_9AGAR</name>
<dbReference type="InterPro" id="IPR014743">
    <property type="entry name" value="Cl-channel_core"/>
</dbReference>
<dbReference type="GO" id="GO:0005794">
    <property type="term" value="C:Golgi apparatus"/>
    <property type="evidence" value="ECO:0007669"/>
    <property type="project" value="TreeGrafter"/>
</dbReference>
<evidence type="ECO:0000256" key="6">
    <source>
        <dbReference type="ARBA" id="ARBA00023136"/>
    </source>
</evidence>
<evidence type="ECO:0000256" key="1">
    <source>
        <dbReference type="ARBA" id="ARBA00004141"/>
    </source>
</evidence>
<accession>A0A9P5YVA5</accession>
<dbReference type="GO" id="GO:0005247">
    <property type="term" value="F:voltage-gated chloride channel activity"/>
    <property type="evidence" value="ECO:0007669"/>
    <property type="project" value="TreeGrafter"/>
</dbReference>
<dbReference type="OrthoDB" id="431497at2759"/>
<dbReference type="InterPro" id="IPR001807">
    <property type="entry name" value="ClC"/>
</dbReference>
<comment type="subcellular location">
    <subcellularLocation>
        <location evidence="1">Membrane</location>
        <topology evidence="1">Multi-pass membrane protein</topology>
    </subcellularLocation>
</comment>
<feature type="transmembrane region" description="Helical" evidence="9">
    <location>
        <begin position="535"/>
        <end position="553"/>
    </location>
</feature>
<dbReference type="PRINTS" id="PR00762">
    <property type="entry name" value="CLCHANNEL"/>
</dbReference>
<evidence type="ECO:0000313" key="10">
    <source>
        <dbReference type="EMBL" id="KAF9475768.1"/>
    </source>
</evidence>
<dbReference type="Proteomes" id="UP000807469">
    <property type="component" value="Unassembled WGS sequence"/>
</dbReference>
<keyword evidence="5" id="KW-0406">Ion transport</keyword>
<sequence length="921" mass="101790">MPDPDAVSSADVHEPLIRERRLFPVKIETRPVSQPLASSSNAPFRQAQLHVADSHGPTEDTHLDSTDTRRYGTLPSRRQSAAKPAPRRTASNLPILNVLERTRSFSFNKTRPYSPASFRDLSFARLSAHQISTYDEPFPTKDGESPEPDAQVNGIRVWYSSFTSIDWLHDAIKDSARFSRLRKRKSMRARIRLVFDKSLGWIIVSIVGFLTALVAFFVVRSEQLLFDLKEGYCQRSWWKAKRFCCPSIDELESVDEALCLDWRAWSTAVSPHLNPETQGDNIVDYISYILIALMLSLLSCSLTVYLTNSSTFVTRKELVNNASVTDDSESKKRGEARRKTMYYAAGSGIPEIKTILSGFVIRGYLGGRVLFTKSVGLALSVASGLSLGKEGPFVHIASCVGNIVSRIATKYENNEAKRREILSAACAAGVAVAFGAPIGGTLFSLEEVSYFFPSKVMWRSFFCAMIAAITLKMLDPFGTGKLVLFQVTYDKDWHAWELFPFVILGVFGGIYGAYFSKLNYQWSKNVRNKTFLGPHSIVEVLLITFLTSILCFLNPYTRMGGTELVYNLFSECRIGSGNSHSGLCVSDPASFMQIWPVARSILVAMIVKAGLTVVTFGIKVPAGIFIPSLGVGACVGRVVGIAMQYLQLRNPDFPLFDACQGPDCIIPGLYAMVGAAAALSGVTRTTVSLAVIMFELTDTLTYAVPVMLSVLVAKTVADALEPKGIYELVIELSQLPYLDAKHEYLWGSLQINDVVSRDVEVIKLDQKNTVTSLRNQLLNQASSEADDNGFPILRMDVNDDGKRMVGYIGSNELEHALGLVVGDGDEEIRFHTAYSHQLTSSISSLQESGQPTAPLDPFDFTPYMDQAPLTLANNSPMELVHQIFVKLGARYVVITDPDGLYEGVIDKKTWLAFLSDLEEKS</sequence>
<keyword evidence="7" id="KW-0868">Chloride</keyword>
<dbReference type="EMBL" id="MU155319">
    <property type="protein sequence ID" value="KAF9475768.1"/>
    <property type="molecule type" value="Genomic_DNA"/>
</dbReference>
<dbReference type="Pfam" id="PF00654">
    <property type="entry name" value="Voltage_CLC"/>
    <property type="match status" value="1"/>
</dbReference>
<dbReference type="PANTHER" id="PTHR45711">
    <property type="entry name" value="CHLORIDE CHANNEL PROTEIN"/>
    <property type="match status" value="1"/>
</dbReference>
<keyword evidence="6 9" id="KW-0472">Membrane</keyword>
<comment type="caution">
    <text evidence="10">The sequence shown here is derived from an EMBL/GenBank/DDBJ whole genome shotgun (WGS) entry which is preliminary data.</text>
</comment>
<feature type="transmembrane region" description="Helical" evidence="9">
    <location>
        <begin position="198"/>
        <end position="219"/>
    </location>
</feature>
<feature type="region of interest" description="Disordered" evidence="8">
    <location>
        <begin position="52"/>
        <end position="93"/>
    </location>
</feature>
<dbReference type="GO" id="GO:0005886">
    <property type="term" value="C:plasma membrane"/>
    <property type="evidence" value="ECO:0007669"/>
    <property type="project" value="TreeGrafter"/>
</dbReference>
<keyword evidence="3 9" id="KW-0812">Transmembrane</keyword>
<protein>
    <submittedName>
        <fullName evidence="10">Clc channel</fullName>
    </submittedName>
</protein>
<evidence type="ECO:0000256" key="9">
    <source>
        <dbReference type="SAM" id="Phobius"/>
    </source>
</evidence>
<evidence type="ECO:0000256" key="8">
    <source>
        <dbReference type="SAM" id="MobiDB-lite"/>
    </source>
</evidence>